<protein>
    <recommendedName>
        <fullName evidence="2">site-specific DNA-methyltransferase (adenine-specific)</fullName>
        <ecNumber evidence="2">2.1.1.72</ecNumber>
    </recommendedName>
</protein>
<keyword evidence="4" id="KW-0808">Transferase</keyword>
<dbReference type="EC" id="2.1.1.72" evidence="2"/>
<evidence type="ECO:0000256" key="4">
    <source>
        <dbReference type="ARBA" id="ARBA00022679"/>
    </source>
</evidence>
<dbReference type="SUPFAM" id="SSF53335">
    <property type="entry name" value="S-adenosyl-L-methionine-dependent methyltransferases"/>
    <property type="match status" value="1"/>
</dbReference>
<dbReference type="Gene3D" id="1.20.1260.30">
    <property type="match status" value="1"/>
</dbReference>
<dbReference type="GO" id="GO:0008170">
    <property type="term" value="F:N-methyltransferase activity"/>
    <property type="evidence" value="ECO:0007669"/>
    <property type="project" value="InterPro"/>
</dbReference>
<evidence type="ECO:0000256" key="6">
    <source>
        <dbReference type="ARBA" id="ARBA00022747"/>
    </source>
</evidence>
<sequence length="522" mass="59023">MLTGAIRTQIDQIWNAFWSGGVSNPLSVIEQLTFLLFIKRLDELHTREESKAETLGVEMERRIFPEGTFKYKLTDDPDLDDYEDRPYDHLRWSRFKNFESREMFRIVDKHVFPFMGSLGQKGSSFAAHMEGARLGIPSPNLLDKVVRMLDEIDMDDRDTKGDVYEYMLGKIASAGQNGQFRTPRHIIQLMVHLMAPKPEDVICDPAAGTCGFLVAAGEYLRDTYPQMLRNKEQRAHFHNGMFHGFDFDTTMLRIGAMNMTLHGVDNPDVSYRDSLAEEQGSDKEAYSLILANPPFAGSLDYDTTAKDLLKVVKTKKTELLFVALFLRLLRTGGRAAVVVPDGVLFGSSKAHKDIRKMLVEDHKLEAIIKLPSGVFRPYAGVSCAIVIFTKTTVGGTENVWFYDMAADGFSLDDKRIPLLDDDKLGVQAQLSEDEHTKNNLPDILARWENLDGEAERPRTAQSFLVPKEDIIATGSWDLSLNRYKEIEHEEVEHEAPAEIIAELRKIEKEIEEGLDALEGMLG</sequence>
<dbReference type="Gene3D" id="3.40.50.150">
    <property type="entry name" value="Vaccinia Virus protein VP39"/>
    <property type="match status" value="1"/>
</dbReference>
<evidence type="ECO:0000256" key="2">
    <source>
        <dbReference type="ARBA" id="ARBA00011900"/>
    </source>
</evidence>
<dbReference type="Pfam" id="PF02384">
    <property type="entry name" value="N6_Mtase"/>
    <property type="match status" value="1"/>
</dbReference>
<dbReference type="InterPro" id="IPR003356">
    <property type="entry name" value="DNA_methylase_A-5"/>
</dbReference>
<evidence type="ECO:0000256" key="5">
    <source>
        <dbReference type="ARBA" id="ARBA00022691"/>
    </source>
</evidence>
<dbReference type="GO" id="GO:0032259">
    <property type="term" value="P:methylation"/>
    <property type="evidence" value="ECO:0007669"/>
    <property type="project" value="UniProtKB-KW"/>
</dbReference>
<evidence type="ECO:0000313" key="11">
    <source>
        <dbReference type="Proteomes" id="UP000436694"/>
    </source>
</evidence>
<organism evidence="10 11">
    <name type="scientific">Tritonibacter aquimaris</name>
    <dbReference type="NCBI Taxonomy" id="2663379"/>
    <lineage>
        <taxon>Bacteria</taxon>
        <taxon>Pseudomonadati</taxon>
        <taxon>Pseudomonadota</taxon>
        <taxon>Alphaproteobacteria</taxon>
        <taxon>Rhodobacterales</taxon>
        <taxon>Paracoccaceae</taxon>
        <taxon>Tritonibacter</taxon>
    </lineage>
</organism>
<dbReference type="Pfam" id="PF12161">
    <property type="entry name" value="HsdM_N"/>
    <property type="match status" value="1"/>
</dbReference>
<dbReference type="PRINTS" id="PR00507">
    <property type="entry name" value="N12N6MTFRASE"/>
</dbReference>
<gene>
    <name evidence="10" type="ORF">GG681_17065</name>
</gene>
<dbReference type="Proteomes" id="UP000436694">
    <property type="component" value="Unassembled WGS sequence"/>
</dbReference>
<name>A0A844AXQ0_9RHOB</name>
<dbReference type="EMBL" id="WIXK01000014">
    <property type="protein sequence ID" value="MQY44358.1"/>
    <property type="molecule type" value="Genomic_DNA"/>
</dbReference>
<proteinExistence type="inferred from homology"/>
<dbReference type="PANTHER" id="PTHR42933">
    <property type="entry name" value="SLR6095 PROTEIN"/>
    <property type="match status" value="1"/>
</dbReference>
<dbReference type="GO" id="GO:0003677">
    <property type="term" value="F:DNA binding"/>
    <property type="evidence" value="ECO:0007669"/>
    <property type="project" value="InterPro"/>
</dbReference>
<evidence type="ECO:0000259" key="8">
    <source>
        <dbReference type="Pfam" id="PF02384"/>
    </source>
</evidence>
<evidence type="ECO:0000256" key="1">
    <source>
        <dbReference type="ARBA" id="ARBA00006594"/>
    </source>
</evidence>
<feature type="domain" description="N6 adenine-specific DNA methyltransferase N-terminal" evidence="9">
    <location>
        <begin position="7"/>
        <end position="148"/>
    </location>
</feature>
<dbReference type="InterPro" id="IPR038333">
    <property type="entry name" value="T1MK-like_N_sf"/>
</dbReference>
<dbReference type="InterPro" id="IPR051537">
    <property type="entry name" value="DNA_Adenine_Mtase"/>
</dbReference>
<evidence type="ECO:0000256" key="7">
    <source>
        <dbReference type="ARBA" id="ARBA00047942"/>
    </source>
</evidence>
<dbReference type="InterPro" id="IPR002052">
    <property type="entry name" value="DNA_methylase_N6_adenine_CS"/>
</dbReference>
<dbReference type="AlphaFoldDB" id="A0A844AXQ0"/>
<evidence type="ECO:0000256" key="3">
    <source>
        <dbReference type="ARBA" id="ARBA00022603"/>
    </source>
</evidence>
<dbReference type="InterPro" id="IPR022749">
    <property type="entry name" value="D12N6_MeTrfase_N"/>
</dbReference>
<keyword evidence="6" id="KW-0680">Restriction system</keyword>
<evidence type="ECO:0000259" key="9">
    <source>
        <dbReference type="Pfam" id="PF12161"/>
    </source>
</evidence>
<accession>A0A844AXQ0</accession>
<dbReference type="PROSITE" id="PS00092">
    <property type="entry name" value="N6_MTASE"/>
    <property type="match status" value="1"/>
</dbReference>
<reference evidence="10 11" key="1">
    <citation type="submission" date="2019-10" db="EMBL/GenBank/DDBJ databases">
        <title>Epibacterium sp. nov., isolated from seawater.</title>
        <authorList>
            <person name="Zhang X."/>
            <person name="Li N."/>
        </authorList>
    </citation>
    <scope>NUCLEOTIDE SEQUENCE [LARGE SCALE GENOMIC DNA]</scope>
    <source>
        <strain evidence="10 11">SM1969</strain>
    </source>
</reference>
<keyword evidence="5" id="KW-0949">S-adenosyl-L-methionine</keyword>
<comment type="similarity">
    <text evidence="1">Belongs to the N(4)/N(6)-methyltransferase family.</text>
</comment>
<feature type="domain" description="DNA methylase adenine-specific" evidence="8">
    <location>
        <begin position="156"/>
        <end position="488"/>
    </location>
</feature>
<dbReference type="InterPro" id="IPR029063">
    <property type="entry name" value="SAM-dependent_MTases_sf"/>
</dbReference>
<dbReference type="GO" id="GO:0009307">
    <property type="term" value="P:DNA restriction-modification system"/>
    <property type="evidence" value="ECO:0007669"/>
    <property type="project" value="UniProtKB-KW"/>
</dbReference>
<comment type="catalytic activity">
    <reaction evidence="7">
        <text>a 2'-deoxyadenosine in DNA + S-adenosyl-L-methionine = an N(6)-methyl-2'-deoxyadenosine in DNA + S-adenosyl-L-homocysteine + H(+)</text>
        <dbReference type="Rhea" id="RHEA:15197"/>
        <dbReference type="Rhea" id="RHEA-COMP:12418"/>
        <dbReference type="Rhea" id="RHEA-COMP:12419"/>
        <dbReference type="ChEBI" id="CHEBI:15378"/>
        <dbReference type="ChEBI" id="CHEBI:57856"/>
        <dbReference type="ChEBI" id="CHEBI:59789"/>
        <dbReference type="ChEBI" id="CHEBI:90615"/>
        <dbReference type="ChEBI" id="CHEBI:90616"/>
        <dbReference type="EC" id="2.1.1.72"/>
    </reaction>
</comment>
<keyword evidence="3 10" id="KW-0489">Methyltransferase</keyword>
<evidence type="ECO:0000313" key="10">
    <source>
        <dbReference type="EMBL" id="MQY44358.1"/>
    </source>
</evidence>
<keyword evidence="11" id="KW-1185">Reference proteome</keyword>
<dbReference type="RefSeq" id="WP_153549251.1">
    <property type="nucleotide sequence ID" value="NZ_WIXK01000014.1"/>
</dbReference>
<comment type="caution">
    <text evidence="10">The sequence shown here is derived from an EMBL/GenBank/DDBJ whole genome shotgun (WGS) entry which is preliminary data.</text>
</comment>
<dbReference type="GO" id="GO:0009007">
    <property type="term" value="F:site-specific DNA-methyltransferase (adenine-specific) activity"/>
    <property type="evidence" value="ECO:0007669"/>
    <property type="project" value="UniProtKB-EC"/>
</dbReference>
<dbReference type="PANTHER" id="PTHR42933:SF3">
    <property type="entry name" value="TYPE I RESTRICTION ENZYME MJAVIII METHYLASE SUBUNIT"/>
    <property type="match status" value="1"/>
</dbReference>